<proteinExistence type="predicted"/>
<dbReference type="OrthoDB" id="240923at2"/>
<evidence type="ECO:0000313" key="2">
    <source>
        <dbReference type="Proteomes" id="UP000318017"/>
    </source>
</evidence>
<dbReference type="Proteomes" id="UP000318017">
    <property type="component" value="Chromosome"/>
</dbReference>
<sequence>MLMQVFRPIRLAFVLLLTFVGVARGDDSETISPADSMTEIRVILRGADGEPVMGAAVRPYAMRTVEIQGHGFWDEKLLGPTKDYFSDAAGVAAIRYPARLQIGTVSLTTKLVTFVVRHSDYVQEVVDFELGPDLDKPAAEAEVQLKKGCELQFWAVDDDGGAVTDFGVVMAGPYAPEFWAATGDGGRRTSAVNDGIWQTMLVAPQENGPTQFSGLLPLSVRPSQAVKLRGVQLSPGIIVRGRISENVPRPVLNGKIITTTAPKPVGDAWGEKSPSLVWHEWTTIAPDGTFVLPSIPRSGQIQIIAVCDDFVSETTLPDAGPFVMGQLFDIDGLELEVTVKMEPTATAELTIRKPDGSPLDSGTVSSFPNMRYFKGGSTHLGQTMNSVDLVSIQLLPPQQWKPRFRRETDLPFLQRPVVNGVAILRGIPVDAIGGNSAVLQHPDFQFPSAEGNNLGEVGFERIAGQTTKLSVTVEPHQPTLK</sequence>
<organism evidence="1 2">
    <name type="scientific">Aureliella helgolandensis</name>
    <dbReference type="NCBI Taxonomy" id="2527968"/>
    <lineage>
        <taxon>Bacteria</taxon>
        <taxon>Pseudomonadati</taxon>
        <taxon>Planctomycetota</taxon>
        <taxon>Planctomycetia</taxon>
        <taxon>Pirellulales</taxon>
        <taxon>Pirellulaceae</taxon>
        <taxon>Aureliella</taxon>
    </lineage>
</organism>
<gene>
    <name evidence="1" type="ORF">Q31a_14800</name>
</gene>
<name>A0A518G3L1_9BACT</name>
<dbReference type="KEGG" id="ahel:Q31a_14800"/>
<dbReference type="AlphaFoldDB" id="A0A518G3L1"/>
<protein>
    <submittedName>
        <fullName evidence="1">Uncharacterized protein</fullName>
    </submittedName>
</protein>
<dbReference type="RefSeq" id="WP_145075836.1">
    <property type="nucleotide sequence ID" value="NZ_CP036298.1"/>
</dbReference>
<evidence type="ECO:0000313" key="1">
    <source>
        <dbReference type="EMBL" id="QDV23182.1"/>
    </source>
</evidence>
<accession>A0A518G3L1</accession>
<reference evidence="1 2" key="1">
    <citation type="submission" date="2019-02" db="EMBL/GenBank/DDBJ databases">
        <title>Deep-cultivation of Planctomycetes and their phenomic and genomic characterization uncovers novel biology.</title>
        <authorList>
            <person name="Wiegand S."/>
            <person name="Jogler M."/>
            <person name="Boedeker C."/>
            <person name="Pinto D."/>
            <person name="Vollmers J."/>
            <person name="Rivas-Marin E."/>
            <person name="Kohn T."/>
            <person name="Peeters S.H."/>
            <person name="Heuer A."/>
            <person name="Rast P."/>
            <person name="Oberbeckmann S."/>
            <person name="Bunk B."/>
            <person name="Jeske O."/>
            <person name="Meyerdierks A."/>
            <person name="Storesund J.E."/>
            <person name="Kallscheuer N."/>
            <person name="Luecker S."/>
            <person name="Lage O.M."/>
            <person name="Pohl T."/>
            <person name="Merkel B.J."/>
            <person name="Hornburger P."/>
            <person name="Mueller R.-W."/>
            <person name="Bruemmer F."/>
            <person name="Labrenz M."/>
            <person name="Spormann A.M."/>
            <person name="Op den Camp H."/>
            <person name="Overmann J."/>
            <person name="Amann R."/>
            <person name="Jetten M.S.M."/>
            <person name="Mascher T."/>
            <person name="Medema M.H."/>
            <person name="Devos D.P."/>
            <person name="Kaster A.-K."/>
            <person name="Ovreas L."/>
            <person name="Rohde M."/>
            <person name="Galperin M.Y."/>
            <person name="Jogler C."/>
        </authorList>
    </citation>
    <scope>NUCLEOTIDE SEQUENCE [LARGE SCALE GENOMIC DNA]</scope>
    <source>
        <strain evidence="1 2">Q31a</strain>
    </source>
</reference>
<dbReference type="EMBL" id="CP036298">
    <property type="protein sequence ID" value="QDV23182.1"/>
    <property type="molecule type" value="Genomic_DNA"/>
</dbReference>
<keyword evidence="2" id="KW-1185">Reference proteome</keyword>